<dbReference type="Proteomes" id="UP000008909">
    <property type="component" value="Unassembled WGS sequence"/>
</dbReference>
<dbReference type="EMBL" id="DF142837">
    <property type="protein sequence ID" value="GAA47390.1"/>
    <property type="molecule type" value="Genomic_DNA"/>
</dbReference>
<evidence type="ECO:0000256" key="1">
    <source>
        <dbReference type="SAM" id="MobiDB-lite"/>
    </source>
</evidence>
<accession>G7Y353</accession>
<organism evidence="2 3">
    <name type="scientific">Clonorchis sinensis</name>
    <name type="common">Chinese liver fluke</name>
    <dbReference type="NCBI Taxonomy" id="79923"/>
    <lineage>
        <taxon>Eukaryota</taxon>
        <taxon>Metazoa</taxon>
        <taxon>Spiralia</taxon>
        <taxon>Lophotrochozoa</taxon>
        <taxon>Platyhelminthes</taxon>
        <taxon>Trematoda</taxon>
        <taxon>Digenea</taxon>
        <taxon>Opisthorchiida</taxon>
        <taxon>Opisthorchiata</taxon>
        <taxon>Opisthorchiidae</taxon>
        <taxon>Clonorchis</taxon>
    </lineage>
</organism>
<reference evidence="2" key="1">
    <citation type="journal article" date="2011" name="Genome Biol.">
        <title>The draft genome of the carcinogenic human liver fluke Clonorchis sinensis.</title>
        <authorList>
            <person name="Wang X."/>
            <person name="Chen W."/>
            <person name="Huang Y."/>
            <person name="Sun J."/>
            <person name="Men J."/>
            <person name="Liu H."/>
            <person name="Luo F."/>
            <person name="Guo L."/>
            <person name="Lv X."/>
            <person name="Deng C."/>
            <person name="Zhou C."/>
            <person name="Fan Y."/>
            <person name="Li X."/>
            <person name="Huang L."/>
            <person name="Hu Y."/>
            <person name="Liang C."/>
            <person name="Hu X."/>
            <person name="Xu J."/>
            <person name="Yu X."/>
        </authorList>
    </citation>
    <scope>NUCLEOTIDE SEQUENCE [LARGE SCALE GENOMIC DNA]</scope>
    <source>
        <strain evidence="2">Henan</strain>
    </source>
</reference>
<feature type="region of interest" description="Disordered" evidence="1">
    <location>
        <begin position="354"/>
        <end position="375"/>
    </location>
</feature>
<protein>
    <submittedName>
        <fullName evidence="2">Uncharacterized protein</fullName>
    </submittedName>
</protein>
<feature type="compositionally biased region" description="Polar residues" evidence="1">
    <location>
        <begin position="354"/>
        <end position="370"/>
    </location>
</feature>
<evidence type="ECO:0000313" key="2">
    <source>
        <dbReference type="EMBL" id="GAA47390.1"/>
    </source>
</evidence>
<reference key="2">
    <citation type="submission" date="2011-10" db="EMBL/GenBank/DDBJ databases">
        <title>The genome and transcriptome sequence of Clonorchis sinensis provide insights into the carcinogenic liver fluke.</title>
        <authorList>
            <person name="Wang X."/>
            <person name="Huang Y."/>
            <person name="Chen W."/>
            <person name="Liu H."/>
            <person name="Guo L."/>
            <person name="Chen Y."/>
            <person name="Luo F."/>
            <person name="Zhou W."/>
            <person name="Sun J."/>
            <person name="Mao Q."/>
            <person name="Liang P."/>
            <person name="Zhou C."/>
            <person name="Tian Y."/>
            <person name="Men J."/>
            <person name="Lv X."/>
            <person name="Huang L."/>
            <person name="Zhou J."/>
            <person name="Hu Y."/>
            <person name="Li R."/>
            <person name="Zhang F."/>
            <person name="Lei H."/>
            <person name="Li X."/>
            <person name="Hu X."/>
            <person name="Liang C."/>
            <person name="Xu J."/>
            <person name="Wu Z."/>
            <person name="Yu X."/>
        </authorList>
    </citation>
    <scope>NUCLEOTIDE SEQUENCE</scope>
    <source>
        <strain>Henan</strain>
    </source>
</reference>
<sequence>MEVYLEIWYHKYNSKMMKYSKNLKAWDYAGFFTAVEELLIPNPIPKSSPTRCPPEKSVLPATTQFSNQLEGVYIDRAPARIGTCLWSPGYSRSFARCVSNTIGRLHTKVRDDHGQFVQKQLRLLFLFEDENNVRIFRIDKGFVTGYFDAGAPDTFKRRYREFSDQDMKHERRVHLVFPYHTLHELYRENRLRTAVSRYPVRTVTISKGAYLAAEASGSPEVAGVEWTMHSALENTFHMADKVDMSHGGKPFTVSGRNIDDYTATHSSTSKDSDALEETSLTWTERPKYVELSALLSVKDDKGEAVNFTPKLQLVSWTGSDLRRQAAKPTDKSTTCIDLDIRACRENRTTNENVKLPISSSTSSKGPNSQCHELDHSKQVNPSYTQLVMLIVGDSGVYKTRKKCDCSQTGRIRIAKSGNCWLASRNPEPQTWIRNFCHAGFSGVRIFLEQAKRTPVSVEDSYRTIVQKVHEADEVFVPKRPARSQMNRKLPKRVRRLLEKSGQEEYGTGAWHEVDDSLCRGTLTKTGLKNNRKSPDKVGCMIWMRGTRSSSSRLSDRTFPERVPKLIRNDDNVGHNF</sequence>
<gene>
    <name evidence="2" type="ORF">CLF_100301</name>
</gene>
<keyword evidence="3" id="KW-1185">Reference proteome</keyword>
<evidence type="ECO:0000313" key="3">
    <source>
        <dbReference type="Proteomes" id="UP000008909"/>
    </source>
</evidence>
<name>G7Y353_CLOSI</name>
<dbReference type="AlphaFoldDB" id="G7Y353"/>
<proteinExistence type="predicted"/>